<keyword evidence="4" id="KW-0808">Transferase</keyword>
<keyword evidence="1" id="KW-0545">Nucleotide biosynthesis</keyword>
<keyword evidence="5" id="KW-1185">Reference proteome</keyword>
<dbReference type="KEGG" id="vg:19687009"/>
<dbReference type="Proteomes" id="UP000026984">
    <property type="component" value="Segment"/>
</dbReference>
<evidence type="ECO:0000313" key="5">
    <source>
        <dbReference type="Proteomes" id="UP000026984"/>
    </source>
</evidence>
<accession>A0A060AMR1</accession>
<sequence>MIRAYLGGSQLDIEFSTFAGGERNVRIKGFQWPSPFNADLKEKMPEGKDLVVYAHVDSSDAIMDLLLFTDAFNRMGRGTGNQVKKVCYVPYIPYARQDRVMVPGEPLSSAVFGTLINLCGFDRIIVDDPHSDVSPSHIKNVAIFEQYELALDILGPGFFDDAVIVAPDAGAIKKVTKLAQKVNHREIGVGTKHRDLMTNNITDTTYAGPDVNGKRVIMVDDICDGGRTFIELGKVLRANGAKEVVLYTTHGIYSYGADVFKDVIDEVYSAYPWMKNLEGRNENNIFKSVDKMVEFK</sequence>
<dbReference type="GO" id="GO:0004749">
    <property type="term" value="F:ribose phosphate diphosphokinase activity"/>
    <property type="evidence" value="ECO:0007669"/>
    <property type="project" value="TreeGrafter"/>
</dbReference>
<dbReference type="NCBIfam" id="TIGR01251">
    <property type="entry name" value="ribP_PPkin"/>
    <property type="match status" value="1"/>
</dbReference>
<dbReference type="CDD" id="cd06223">
    <property type="entry name" value="PRTases_typeI"/>
    <property type="match status" value="1"/>
</dbReference>
<dbReference type="EMBL" id="KC954774">
    <property type="protein sequence ID" value="AIA64788.1"/>
    <property type="molecule type" value="Genomic_DNA"/>
</dbReference>
<dbReference type="InterPro" id="IPR029057">
    <property type="entry name" value="PRTase-like"/>
</dbReference>
<dbReference type="Gene3D" id="3.40.50.2020">
    <property type="match status" value="2"/>
</dbReference>
<gene>
    <name evidence="4" type="ORF">CR8_258</name>
</gene>
<dbReference type="GO" id="GO:0006164">
    <property type="term" value="P:purine nucleotide biosynthetic process"/>
    <property type="evidence" value="ECO:0007669"/>
    <property type="project" value="TreeGrafter"/>
</dbReference>
<dbReference type="InterPro" id="IPR029099">
    <property type="entry name" value="Pribosyltran_N"/>
</dbReference>
<dbReference type="InterPro" id="IPR005946">
    <property type="entry name" value="Rib-P_diPkinase"/>
</dbReference>
<dbReference type="GO" id="GO:0006015">
    <property type="term" value="P:5-phosphoribose 1-diphosphate biosynthetic process"/>
    <property type="evidence" value="ECO:0007669"/>
    <property type="project" value="TreeGrafter"/>
</dbReference>
<evidence type="ECO:0000313" key="4">
    <source>
        <dbReference type="EMBL" id="AIA64788.1"/>
    </source>
</evidence>
<organism evidence="4 5">
    <name type="scientific">Cronobacter phage CR8</name>
    <dbReference type="NCBI Taxonomy" id="1327934"/>
    <lineage>
        <taxon>Viruses</taxon>
        <taxon>Duplodnaviria</taxon>
        <taxon>Heunggongvirae</taxon>
        <taxon>Uroviricota</taxon>
        <taxon>Caudoviricetes</taxon>
        <taxon>Vequintavirinae</taxon>
        <taxon>Certrevirus</taxon>
        <taxon>Certrevirus CR8</taxon>
    </lineage>
</organism>
<proteinExistence type="predicted"/>
<dbReference type="PANTHER" id="PTHR10210:SF41">
    <property type="entry name" value="RIBOSE-PHOSPHATE PYROPHOSPHOKINASE 1, CHLOROPLASTIC"/>
    <property type="match status" value="1"/>
</dbReference>
<evidence type="ECO:0000256" key="1">
    <source>
        <dbReference type="ARBA" id="ARBA00022727"/>
    </source>
</evidence>
<name>A0A060AMR1_9CAUD</name>
<dbReference type="GO" id="GO:0002189">
    <property type="term" value="C:ribose phosphate diphosphokinase complex"/>
    <property type="evidence" value="ECO:0007669"/>
    <property type="project" value="TreeGrafter"/>
</dbReference>
<dbReference type="SMART" id="SM01400">
    <property type="entry name" value="Pribosyltran_N"/>
    <property type="match status" value="1"/>
</dbReference>
<dbReference type="SUPFAM" id="SSF53271">
    <property type="entry name" value="PRTase-like"/>
    <property type="match status" value="1"/>
</dbReference>
<protein>
    <submittedName>
        <fullName evidence="4">Putative ribose-phosphate pyrophosphokinase</fullName>
    </submittedName>
</protein>
<evidence type="ECO:0000259" key="3">
    <source>
        <dbReference type="Pfam" id="PF13793"/>
    </source>
</evidence>
<feature type="domain" description="Ribose-phosphate pyrophosphokinase N-terminal" evidence="3">
    <location>
        <begin position="5"/>
        <end position="120"/>
    </location>
</feature>
<dbReference type="RefSeq" id="YP_009042495.1">
    <property type="nucleotide sequence ID" value="NC_024354.1"/>
</dbReference>
<dbReference type="GO" id="GO:0016301">
    <property type="term" value="F:kinase activity"/>
    <property type="evidence" value="ECO:0007669"/>
    <property type="project" value="UniProtKB-KW"/>
</dbReference>
<evidence type="ECO:0000259" key="2">
    <source>
        <dbReference type="Pfam" id="PF00156"/>
    </source>
</evidence>
<keyword evidence="4" id="KW-0418">Kinase</keyword>
<dbReference type="Pfam" id="PF00156">
    <property type="entry name" value="Pribosyltran"/>
    <property type="match status" value="1"/>
</dbReference>
<dbReference type="InterPro" id="IPR000836">
    <property type="entry name" value="PRTase_dom"/>
</dbReference>
<dbReference type="PANTHER" id="PTHR10210">
    <property type="entry name" value="RIBOSE-PHOSPHATE DIPHOSPHOKINASE FAMILY MEMBER"/>
    <property type="match status" value="1"/>
</dbReference>
<dbReference type="GeneID" id="19687009"/>
<dbReference type="Pfam" id="PF13793">
    <property type="entry name" value="Pribosyltran_N"/>
    <property type="match status" value="1"/>
</dbReference>
<reference evidence="4 5" key="1">
    <citation type="submission" date="2013-04" db="EMBL/GenBank/DDBJ databases">
        <title>Complete Genome Sequence of Cronobacter sakazakii Bacteriophage CR8.</title>
        <authorList>
            <person name="Kim Y."/>
            <person name="Shin H."/>
            <person name="Ryu S."/>
        </authorList>
    </citation>
    <scope>NUCLEOTIDE SEQUENCE [LARGE SCALE GENOMIC DNA]</scope>
</reference>
<dbReference type="GO" id="GO:0000287">
    <property type="term" value="F:magnesium ion binding"/>
    <property type="evidence" value="ECO:0007669"/>
    <property type="project" value="InterPro"/>
</dbReference>
<feature type="domain" description="Phosphoribosyltransferase" evidence="2">
    <location>
        <begin position="161"/>
        <end position="250"/>
    </location>
</feature>